<accession>A0A7W7YEF3</accession>
<keyword evidence="2" id="KW-1185">Reference proteome</keyword>
<sequence>MKPARPSPPTLLRISALAWLCAAVFLLPSCLYRRRVVFEHDTLTGRDTMTYRGKAISPEELYELGEKTGFGQIDLILKKDGTTQKLDFKTWHTGMRLIPAALQGDALE</sequence>
<proteinExistence type="predicted"/>
<organism evidence="1 2">
    <name type="scientific">Prosthecobacter vanneervenii</name>
    <dbReference type="NCBI Taxonomy" id="48466"/>
    <lineage>
        <taxon>Bacteria</taxon>
        <taxon>Pseudomonadati</taxon>
        <taxon>Verrucomicrobiota</taxon>
        <taxon>Verrucomicrobiia</taxon>
        <taxon>Verrucomicrobiales</taxon>
        <taxon>Verrucomicrobiaceae</taxon>
        <taxon>Prosthecobacter</taxon>
    </lineage>
</organism>
<comment type="caution">
    <text evidence="1">The sequence shown here is derived from an EMBL/GenBank/DDBJ whole genome shotgun (WGS) entry which is preliminary data.</text>
</comment>
<protein>
    <submittedName>
        <fullName evidence="1">Uncharacterized protein</fullName>
    </submittedName>
</protein>
<reference evidence="1 2" key="1">
    <citation type="submission" date="2020-08" db="EMBL/GenBank/DDBJ databases">
        <title>Genomic Encyclopedia of Type Strains, Phase IV (KMG-IV): sequencing the most valuable type-strain genomes for metagenomic binning, comparative biology and taxonomic classification.</title>
        <authorList>
            <person name="Goeker M."/>
        </authorList>
    </citation>
    <scope>NUCLEOTIDE SEQUENCE [LARGE SCALE GENOMIC DNA]</scope>
    <source>
        <strain evidence="1 2">DSM 12252</strain>
    </source>
</reference>
<evidence type="ECO:0000313" key="1">
    <source>
        <dbReference type="EMBL" id="MBB5034619.1"/>
    </source>
</evidence>
<dbReference type="RefSeq" id="WP_184342601.1">
    <property type="nucleotide sequence ID" value="NZ_JACHIG010000010.1"/>
</dbReference>
<dbReference type="AlphaFoldDB" id="A0A7W7YEF3"/>
<gene>
    <name evidence="1" type="ORF">HNQ65_004224</name>
</gene>
<evidence type="ECO:0000313" key="2">
    <source>
        <dbReference type="Proteomes" id="UP000590740"/>
    </source>
</evidence>
<dbReference type="EMBL" id="JACHIG010000010">
    <property type="protein sequence ID" value="MBB5034619.1"/>
    <property type="molecule type" value="Genomic_DNA"/>
</dbReference>
<name>A0A7W7YEF3_9BACT</name>
<dbReference type="Proteomes" id="UP000590740">
    <property type="component" value="Unassembled WGS sequence"/>
</dbReference>